<keyword evidence="2" id="KW-1185">Reference proteome</keyword>
<name>A0ACC1RTH1_9HYPO</name>
<reference evidence="1" key="1">
    <citation type="submission" date="2022-08" db="EMBL/GenBank/DDBJ databases">
        <title>Genome Sequence of Fusarium decemcellulare.</title>
        <authorList>
            <person name="Buettner E."/>
        </authorList>
    </citation>
    <scope>NUCLEOTIDE SEQUENCE</scope>
    <source>
        <strain evidence="1">Babe19</strain>
    </source>
</reference>
<dbReference type="EMBL" id="JANRMS010002004">
    <property type="protein sequence ID" value="KAJ3524867.1"/>
    <property type="molecule type" value="Genomic_DNA"/>
</dbReference>
<organism evidence="1 2">
    <name type="scientific">Fusarium decemcellulare</name>
    <dbReference type="NCBI Taxonomy" id="57161"/>
    <lineage>
        <taxon>Eukaryota</taxon>
        <taxon>Fungi</taxon>
        <taxon>Dikarya</taxon>
        <taxon>Ascomycota</taxon>
        <taxon>Pezizomycotina</taxon>
        <taxon>Sordariomycetes</taxon>
        <taxon>Hypocreomycetidae</taxon>
        <taxon>Hypocreales</taxon>
        <taxon>Nectriaceae</taxon>
        <taxon>Fusarium</taxon>
        <taxon>Fusarium decemcellulare species complex</taxon>
    </lineage>
</organism>
<evidence type="ECO:0000313" key="1">
    <source>
        <dbReference type="EMBL" id="KAJ3524867.1"/>
    </source>
</evidence>
<proteinExistence type="predicted"/>
<dbReference type="Proteomes" id="UP001148629">
    <property type="component" value="Unassembled WGS sequence"/>
</dbReference>
<evidence type="ECO:0000313" key="2">
    <source>
        <dbReference type="Proteomes" id="UP001148629"/>
    </source>
</evidence>
<comment type="caution">
    <text evidence="1">The sequence shown here is derived from an EMBL/GenBank/DDBJ whole genome shotgun (WGS) entry which is preliminary data.</text>
</comment>
<sequence length="446" mass="48389">MSVSTADKHLWLAYCKAVQNVVGGLPGHKPALFFTKAAQKAPVAASNIDPAYTNYGLNAIINNLLQTNDIFFDPSHHKTYDHCLLEYLLSVKIGGDDPALQARIDMVGKDFCTALDQALDERNHALETFEKEEGSGKTGEQDFAQWWPTNAPGYADAKKRVDAVSSSYQAILAEIGGPAAKLLSKDFNRVTNALVGGLYVEGVTMPACHASADIARGLLEANRTPHAITYVPEWMAYDYTSKVEYWINAVGEGETTSQINVSDGAEVKETEFGHAATDAFSYGPWIEFTEAGGASGVGVNMDNVDTENRLDIQFTYDEILTVAVPAGDWNVPSPGRRYQLKGNASQESRNLAFPDYMVVVRNLGFKINLRDHRLARQIDEKFSHSKSSGGVVRVFGVPATPDGDIEKSTEDAAHVAEWDYGSGLLSIKPTADAGFASVVALVGQQK</sequence>
<accession>A0ACC1RTH1</accession>
<gene>
    <name evidence="1" type="ORF">NM208_g11882</name>
</gene>
<protein>
    <submittedName>
        <fullName evidence="1">Uncharacterized protein</fullName>
    </submittedName>
</protein>